<keyword evidence="2" id="KW-0315">Glutamine amidotransferase</keyword>
<sequence length="232" mass="24038">MHIGILETGAPPGALAEKHGTYAGMMAALLGPSHCYTRYDVRGGELPASPDACDAYVVTGSAAGVNDGHGWFESLAHFLRAARGTARLIGICFGHQAIAHAFGGRVVKAPQGWGLGLTRYDLLTPIAGLGDSVTAMASHQDQVVTPSEGAEVLAHTPFTPCAALSYADGDALTLQFHPEFDAAYARALIAAHTAPDIDATLRDRATRSLDGPSDNAAIGAWLNRYLASGCAA</sequence>
<dbReference type="PATRIC" id="fig|1549858.7.peg.259"/>
<dbReference type="CDD" id="cd01741">
    <property type="entry name" value="GATase1_1"/>
    <property type="match status" value="1"/>
</dbReference>
<reference evidence="2 3" key="1">
    <citation type="submission" date="2015-01" db="EMBL/GenBank/DDBJ databases">
        <title>Genome of Sphingomonas taxi strain 30a.</title>
        <authorList>
            <person name="Eevers N."/>
            <person name="Van Hamme J."/>
            <person name="Bottos E."/>
            <person name="Weyens N."/>
            <person name="Vangronsveld J."/>
        </authorList>
    </citation>
    <scope>NUCLEOTIDE SEQUENCE [LARGE SCALE GENOMIC DNA]</scope>
    <source>
        <strain evidence="2 3">30a</strain>
    </source>
</reference>
<comment type="caution">
    <text evidence="2">The sequence shown here is derived from an EMBL/GenBank/DDBJ whole genome shotgun (WGS) entry which is preliminary data.</text>
</comment>
<evidence type="ECO:0000313" key="3">
    <source>
        <dbReference type="Proteomes" id="UP000033203"/>
    </source>
</evidence>
<name>A0A0D1K4P0_9SPHN</name>
<dbReference type="InterPro" id="IPR029062">
    <property type="entry name" value="Class_I_gatase-like"/>
</dbReference>
<dbReference type="Gene3D" id="3.40.50.880">
    <property type="match status" value="1"/>
</dbReference>
<keyword evidence="2" id="KW-0808">Transferase</keyword>
<proteinExistence type="predicted"/>
<dbReference type="Proteomes" id="UP000033203">
    <property type="component" value="Unassembled WGS sequence"/>
</dbReference>
<dbReference type="AlphaFoldDB" id="A0A0D1K4P0"/>
<dbReference type="EMBL" id="JXTP01000028">
    <property type="protein sequence ID" value="KIU28538.1"/>
    <property type="molecule type" value="Genomic_DNA"/>
</dbReference>
<feature type="domain" description="Glutamine amidotransferase" evidence="1">
    <location>
        <begin position="72"/>
        <end position="181"/>
    </location>
</feature>
<evidence type="ECO:0000313" key="2">
    <source>
        <dbReference type="EMBL" id="KIU28538.1"/>
    </source>
</evidence>
<dbReference type="InterPro" id="IPR017926">
    <property type="entry name" value="GATASE"/>
</dbReference>
<accession>A0A0D1K4P0</accession>
<dbReference type="InterPro" id="IPR044992">
    <property type="entry name" value="ChyE-like"/>
</dbReference>
<gene>
    <name evidence="2" type="ORF">SR41_07260</name>
</gene>
<dbReference type="PANTHER" id="PTHR42695:SF5">
    <property type="entry name" value="GLUTAMINE AMIDOTRANSFERASE YLR126C-RELATED"/>
    <property type="match status" value="1"/>
</dbReference>
<organism evidence="2 3">
    <name type="scientific">Sphingomonas melonis</name>
    <dbReference type="NCBI Taxonomy" id="152682"/>
    <lineage>
        <taxon>Bacteria</taxon>
        <taxon>Pseudomonadati</taxon>
        <taxon>Pseudomonadota</taxon>
        <taxon>Alphaproteobacteria</taxon>
        <taxon>Sphingomonadales</taxon>
        <taxon>Sphingomonadaceae</taxon>
        <taxon>Sphingomonas</taxon>
    </lineage>
</organism>
<dbReference type="GO" id="GO:0005829">
    <property type="term" value="C:cytosol"/>
    <property type="evidence" value="ECO:0007669"/>
    <property type="project" value="TreeGrafter"/>
</dbReference>
<dbReference type="SUPFAM" id="SSF52317">
    <property type="entry name" value="Class I glutamine amidotransferase-like"/>
    <property type="match status" value="1"/>
</dbReference>
<dbReference type="GO" id="GO:0016740">
    <property type="term" value="F:transferase activity"/>
    <property type="evidence" value="ECO:0007669"/>
    <property type="project" value="UniProtKB-KW"/>
</dbReference>
<dbReference type="PROSITE" id="PS51273">
    <property type="entry name" value="GATASE_TYPE_1"/>
    <property type="match status" value="1"/>
</dbReference>
<evidence type="ECO:0000259" key="1">
    <source>
        <dbReference type="Pfam" id="PF00117"/>
    </source>
</evidence>
<dbReference type="PANTHER" id="PTHR42695">
    <property type="entry name" value="GLUTAMINE AMIDOTRANSFERASE YLR126C-RELATED"/>
    <property type="match status" value="1"/>
</dbReference>
<protein>
    <submittedName>
        <fullName evidence="2">Glutamine amidotransferase</fullName>
    </submittedName>
</protein>
<dbReference type="Pfam" id="PF00117">
    <property type="entry name" value="GATase"/>
    <property type="match status" value="1"/>
</dbReference>